<feature type="region of interest" description="Disordered" evidence="16">
    <location>
        <begin position="1"/>
        <end position="24"/>
    </location>
</feature>
<protein>
    <recommendedName>
        <fullName evidence="20">Pickpocket protein 28</fullName>
    </recommendedName>
</protein>
<keyword evidence="11 15" id="KW-0407">Ion channel</keyword>
<feature type="compositionally biased region" description="Low complexity" evidence="16">
    <location>
        <begin position="10"/>
        <end position="24"/>
    </location>
</feature>
<comment type="similarity">
    <text evidence="2 15">Belongs to the amiloride-sensitive sodium channel (TC 1.A.6) family.</text>
</comment>
<name>A0A0L0C967_LUCCU</name>
<dbReference type="Pfam" id="PF00858">
    <property type="entry name" value="ASC"/>
    <property type="match status" value="1"/>
</dbReference>
<feature type="binding site" evidence="14">
    <location>
        <position position="691"/>
    </location>
    <ligand>
        <name>L-glutamate</name>
        <dbReference type="ChEBI" id="CHEBI:29985"/>
    </ligand>
</feature>
<dbReference type="InterPro" id="IPR043138">
    <property type="entry name" value="GGT_lsub"/>
</dbReference>
<keyword evidence="6 17" id="KW-1133">Transmembrane helix</keyword>
<dbReference type="InterPro" id="IPR029055">
    <property type="entry name" value="Ntn_hydrolases_N"/>
</dbReference>
<evidence type="ECO:0000256" key="14">
    <source>
        <dbReference type="PIRSR" id="PIRSR600101-2"/>
    </source>
</evidence>
<dbReference type="Gene3D" id="2.60.470.10">
    <property type="entry name" value="Acid-sensing ion channels like domains"/>
    <property type="match status" value="1"/>
</dbReference>
<evidence type="ECO:0000256" key="16">
    <source>
        <dbReference type="SAM" id="MobiDB-lite"/>
    </source>
</evidence>
<keyword evidence="12" id="KW-1199">Hemostasis impairing toxin</keyword>
<feature type="binding site" evidence="14">
    <location>
        <position position="742"/>
    </location>
    <ligand>
        <name>L-glutamate</name>
        <dbReference type="ChEBI" id="CHEBI:29985"/>
    </ligand>
</feature>
<evidence type="ECO:0000256" key="15">
    <source>
        <dbReference type="RuleBase" id="RU000679"/>
    </source>
</evidence>
<dbReference type="Proteomes" id="UP000037069">
    <property type="component" value="Unassembled WGS sequence"/>
</dbReference>
<evidence type="ECO:0000256" key="13">
    <source>
        <dbReference type="PIRSR" id="PIRSR600101-1"/>
    </source>
</evidence>
<dbReference type="Gene3D" id="1.10.246.130">
    <property type="match status" value="2"/>
</dbReference>
<dbReference type="GO" id="GO:0036374">
    <property type="term" value="F:glutathione hydrolase activity"/>
    <property type="evidence" value="ECO:0007669"/>
    <property type="project" value="InterPro"/>
</dbReference>
<dbReference type="EMBL" id="JRES01000741">
    <property type="protein sequence ID" value="KNC28816.1"/>
    <property type="molecule type" value="Genomic_DNA"/>
</dbReference>
<dbReference type="InterPro" id="IPR043137">
    <property type="entry name" value="GGT_ssub_C"/>
</dbReference>
<evidence type="ECO:0000256" key="12">
    <source>
        <dbReference type="ARBA" id="ARBA00084097"/>
    </source>
</evidence>
<dbReference type="PANTHER" id="PTHR11686:SF9">
    <property type="entry name" value="RE13973P"/>
    <property type="match status" value="1"/>
</dbReference>
<dbReference type="FunFam" id="3.60.20.40:FF:000001">
    <property type="entry name" value="Gamma-glutamyltranspeptidase 1"/>
    <property type="match status" value="2"/>
</dbReference>
<dbReference type="Pfam" id="PF01019">
    <property type="entry name" value="G_glu_transpept"/>
    <property type="match status" value="2"/>
</dbReference>
<feature type="transmembrane region" description="Helical" evidence="17">
    <location>
        <begin position="84"/>
        <end position="102"/>
    </location>
</feature>
<dbReference type="OrthoDB" id="1081007at2759"/>
<dbReference type="GO" id="GO:0005886">
    <property type="term" value="C:plasma membrane"/>
    <property type="evidence" value="ECO:0007669"/>
    <property type="project" value="TreeGrafter"/>
</dbReference>
<evidence type="ECO:0000256" key="11">
    <source>
        <dbReference type="ARBA" id="ARBA00023303"/>
    </source>
</evidence>
<dbReference type="PANTHER" id="PTHR11686">
    <property type="entry name" value="GAMMA GLUTAMYL TRANSPEPTIDASE"/>
    <property type="match status" value="1"/>
</dbReference>
<evidence type="ECO:0000256" key="1">
    <source>
        <dbReference type="ARBA" id="ARBA00004141"/>
    </source>
</evidence>
<keyword evidence="7" id="KW-0915">Sodium</keyword>
<evidence type="ECO:0000256" key="4">
    <source>
        <dbReference type="ARBA" id="ARBA00022461"/>
    </source>
</evidence>
<dbReference type="GO" id="GO:0006751">
    <property type="term" value="P:glutathione catabolic process"/>
    <property type="evidence" value="ECO:0007669"/>
    <property type="project" value="InterPro"/>
</dbReference>
<dbReference type="Gene3D" id="1.10.287.770">
    <property type="entry name" value="YojJ-like"/>
    <property type="match status" value="1"/>
</dbReference>
<evidence type="ECO:0000313" key="18">
    <source>
        <dbReference type="EMBL" id="KNC28816.1"/>
    </source>
</evidence>
<keyword evidence="9 17" id="KW-0472">Membrane</keyword>
<proteinExistence type="inferred from homology"/>
<comment type="subcellular location">
    <subcellularLocation>
        <location evidence="1">Membrane</location>
        <topology evidence="1">Multi-pass membrane protein</topology>
    </subcellularLocation>
</comment>
<dbReference type="STRING" id="7375.A0A0L0C967"/>
<organism evidence="18 19">
    <name type="scientific">Lucilia cuprina</name>
    <name type="common">Green bottle fly</name>
    <name type="synonym">Australian sheep blowfly</name>
    <dbReference type="NCBI Taxonomy" id="7375"/>
    <lineage>
        <taxon>Eukaryota</taxon>
        <taxon>Metazoa</taxon>
        <taxon>Ecdysozoa</taxon>
        <taxon>Arthropoda</taxon>
        <taxon>Hexapoda</taxon>
        <taxon>Insecta</taxon>
        <taxon>Pterygota</taxon>
        <taxon>Neoptera</taxon>
        <taxon>Endopterygota</taxon>
        <taxon>Diptera</taxon>
        <taxon>Brachycera</taxon>
        <taxon>Muscomorpha</taxon>
        <taxon>Oestroidea</taxon>
        <taxon>Calliphoridae</taxon>
        <taxon>Luciliinae</taxon>
        <taxon>Lucilia</taxon>
    </lineage>
</organism>
<evidence type="ECO:0000256" key="8">
    <source>
        <dbReference type="ARBA" id="ARBA00023065"/>
    </source>
</evidence>
<keyword evidence="5 15" id="KW-0812">Transmembrane</keyword>
<dbReference type="InterPro" id="IPR001873">
    <property type="entry name" value="ENaC"/>
</dbReference>
<keyword evidence="8 15" id="KW-0406">Ion transport</keyword>
<evidence type="ECO:0008006" key="20">
    <source>
        <dbReference type="Google" id="ProtNLM"/>
    </source>
</evidence>
<dbReference type="Gene3D" id="3.60.20.40">
    <property type="match status" value="2"/>
</dbReference>
<feature type="binding site" evidence="14">
    <location>
        <begin position="667"/>
        <end position="669"/>
    </location>
    <ligand>
        <name>L-glutamate</name>
        <dbReference type="ChEBI" id="CHEBI:29985"/>
    </ligand>
</feature>
<feature type="active site" description="Nucleophile" evidence="13">
    <location>
        <position position="649"/>
    </location>
</feature>
<keyword evidence="12" id="KW-0800">Toxin</keyword>
<evidence type="ECO:0000256" key="17">
    <source>
        <dbReference type="SAM" id="Phobius"/>
    </source>
</evidence>
<keyword evidence="4 15" id="KW-0894">Sodium channel</keyword>
<comment type="caution">
    <text evidence="18">The sequence shown here is derived from an EMBL/GenBank/DDBJ whole genome shotgun (WGS) entry which is preliminary data.</text>
</comment>
<feature type="binding site" evidence="14">
    <location>
        <position position="371"/>
    </location>
    <ligand>
        <name>L-glutamate</name>
        <dbReference type="ChEBI" id="CHEBI:29985"/>
    </ligand>
</feature>
<dbReference type="SUPFAM" id="SSF56235">
    <property type="entry name" value="N-terminal nucleophile aminohydrolases (Ntn hydrolases)"/>
    <property type="match status" value="2"/>
</dbReference>
<evidence type="ECO:0000256" key="7">
    <source>
        <dbReference type="ARBA" id="ARBA00023053"/>
    </source>
</evidence>
<dbReference type="PRINTS" id="PR01210">
    <property type="entry name" value="GGTRANSPTASE"/>
</dbReference>
<gene>
    <name evidence="18" type="ORF">FF38_06433</name>
</gene>
<evidence type="ECO:0000256" key="3">
    <source>
        <dbReference type="ARBA" id="ARBA00022448"/>
    </source>
</evidence>
<evidence type="ECO:0000256" key="10">
    <source>
        <dbReference type="ARBA" id="ARBA00023201"/>
    </source>
</evidence>
<evidence type="ECO:0000256" key="5">
    <source>
        <dbReference type="ARBA" id="ARBA00022692"/>
    </source>
</evidence>
<dbReference type="InterPro" id="IPR000101">
    <property type="entry name" value="GGT_peptidase"/>
</dbReference>
<accession>A0A0L0C967</accession>
<dbReference type="GO" id="GO:0005272">
    <property type="term" value="F:sodium channel activity"/>
    <property type="evidence" value="ECO:0007669"/>
    <property type="project" value="UniProtKB-KW"/>
</dbReference>
<evidence type="ECO:0000313" key="19">
    <source>
        <dbReference type="Proteomes" id="UP000037069"/>
    </source>
</evidence>
<keyword evidence="10 15" id="KW-0739">Sodium transport</keyword>
<dbReference type="FunFam" id="1.10.246.130:FF:000001">
    <property type="entry name" value="Gamma-glutamyltransferase 5 isoform 1"/>
    <property type="match status" value="1"/>
</dbReference>
<keyword evidence="19" id="KW-1185">Reference proteome</keyword>
<evidence type="ECO:0000256" key="9">
    <source>
        <dbReference type="ARBA" id="ARBA00023136"/>
    </source>
</evidence>
<feature type="transmembrane region" description="Helical" evidence="17">
    <location>
        <begin position="1837"/>
        <end position="1857"/>
    </location>
</feature>
<reference evidence="18 19" key="1">
    <citation type="journal article" date="2015" name="Nat. Commun.">
        <title>Lucilia cuprina genome unlocks parasitic fly biology to underpin future interventions.</title>
        <authorList>
            <person name="Anstead C.A."/>
            <person name="Korhonen P.K."/>
            <person name="Young N.D."/>
            <person name="Hall R.S."/>
            <person name="Jex A.R."/>
            <person name="Murali S.C."/>
            <person name="Hughes D.S."/>
            <person name="Lee S.F."/>
            <person name="Perry T."/>
            <person name="Stroehlein A.J."/>
            <person name="Ansell B.R."/>
            <person name="Breugelmans B."/>
            <person name="Hofmann A."/>
            <person name="Qu J."/>
            <person name="Dugan S."/>
            <person name="Lee S.L."/>
            <person name="Chao H."/>
            <person name="Dinh H."/>
            <person name="Han Y."/>
            <person name="Doddapaneni H.V."/>
            <person name="Worley K.C."/>
            <person name="Muzny D.M."/>
            <person name="Ioannidis P."/>
            <person name="Waterhouse R.M."/>
            <person name="Zdobnov E.M."/>
            <person name="James P.J."/>
            <person name="Bagnall N.H."/>
            <person name="Kotze A.C."/>
            <person name="Gibbs R.A."/>
            <person name="Richards S."/>
            <person name="Batterham P."/>
            <person name="Gasser R.B."/>
        </authorList>
    </citation>
    <scope>NUCLEOTIDE SEQUENCE [LARGE SCALE GENOMIC DNA]</scope>
    <source>
        <strain evidence="18 19">LS</strain>
        <tissue evidence="18">Full body</tissue>
    </source>
</reference>
<evidence type="ECO:0000256" key="6">
    <source>
        <dbReference type="ARBA" id="ARBA00022989"/>
    </source>
</evidence>
<sequence>MHSTTCGIGASTSTSNSSSAAMQSADGLKMGLSNNDDAMNKIPLKSVTDDEEKNGGEFIHDTATAEEARREQRRVKLLNLMKKLTIGIICFIGIALISYVIISLCFSEWPKSTSTNPHKFHNNNKNSNTTTTVLANTSTSTTTTTTTPIINTSTSATSNTATIPIITPSNNPTQPQPLSPFASPILSLPSTFKSSLLSDDNTTSTATSANNTLTNETLAASIVGTTQADSVAAAADDIATLNVTQPTGVAASATGNDAVTKASLDAAATVATPAITTATTEVPLLRDIPILEENFTSTLGVFQHAAVCSDKPVCSKIGSRILQDGGSAVDSAIATLLCVGITTLQSMGIGGGMLMNIYVKSHKQAFSVDAREVAPFATTQDMFNEDIKLSLHGGLSIAVPGELMGYERAHSKFGKLPWKKLVEPSLKLCKEGFYMTKHLHAAYSSKFNRTKSDEILSKVFVNETTQNVHPIGTKLYPLPELCNTYELLANNGAHDFYNGTLARLVAEDLKDLGSLVTYDDLESYRADLVSSVTMQLGNDILYAVPPISSGTIVANVLSILEGFNFTKADLLDNEHRATTIHRIVEALKFGYAKRWELGDMRFNDVRELVSRLTNPETGIQLRKLINDTIVLKSVHDYGAQFSDEDDIGTSPLVVMAPNGDAVSVTSTINDYFGAGVVGKRTGIVFNSAMNDFSTPDQKNLFNLPPSPSNFIDPQKRPMSSMSPMILTDQKANVRLALSAAGGSKIISAIVDVMTRVLWFEQNIKEAIDAPRFHSQLVPNVLEYEKSSYFSEEILKLLADKGHVLKAMASPGSVLCGIVKNSTAIYANADYRKQGGIAAFLKDEQKKFTFPKSSALIPPNVEVPQPPSGSILHVYENAAVCSDKNVCSNIGSVILQHKGNAIDSAIATLLCNGLVTMQSMGLGGGVIMTYYKRQEKKAISIIGRERAPLNINIENLKSKYNASTFAKSVFSIAVPGEVAAYYEAHHQYGSLPWSYLIQPTLELCYQGYQLTRHQRDALFLNEEMIRKDKLLAQMFVDPKTNLFYKEGYHISIPQEVCATYKLLLEEGPLTFYNGSLSSLIVKDLNEMGSWITLDDLKSFKAVTQESITLDLEPYYVYLPQAPASGHVVGYIMQILQKFKSRLYSVKDFGSLDVHRIVEALKFGFVKRWHYDTEMDQETLANLFHPDSIENVTRLIDDLKTFENPKHYGSTVNLTPTPDYGTAQISILAPNGDAVSATSSINYYFGSGRMGLRSGILFNNAISDFTIENFENYFNLPNIENINQLKAQKQPMSSMVPLIVTHKETGDVRLVVGAAGGSRIISTLVQILIRVLWKHQNIKHAIDEPRFHHQLVPNILEYEYGVFQQVIEDLEAKGHQTERIRRKCTAVCGVEKVDEGVVMANADYRKEGGVDGFLFLGCFIAALYNSLNFAVNIWDKWQTSPVMTVMNPRTSFITKEPFPAISICNMNQAQYSKVKDFDVQSLDYAMLQKLCFQELNYSSFAQTQPFPKGNSFSRFIVKNGQSCEDMVVYCLYGNTKMVCSDLFREVLLDEGLCCSFNMVHPFMLYKGEYYMIRDYTTFNGQTIPLDWSPENGYPKELPNSYYPRATLGDGMSNGLTIILNGDIDNYYCSSTNGPGFKVSFHNPIDMPNVKETGFSIALGFQTSFRVTSLKEEADEVLRTSAKPKERQCYYSDEYPLHYFRYYTRRNCEMECDSFYMLEECNCIPYHMPKLGQNVTECNVHHFNCVVEAEKDFMDPKRLKCKRNCLASCNDLSYFPKAFFTPMDNEGFEIRSPFFRNMSKESLNNNFATLKIFFPQNYYRGNLKTPYMGLTEFLSQTGGIMGLMMGFSIISVVEMLYFFLIKPIIYVWRKFFNKNVVDVVEIKPVDDIEYEMHDYRSTNSKHRYPVAAPNILSETKLPPYTQHFEHLNYVH</sequence>
<feature type="binding site" evidence="14">
    <location>
        <begin position="719"/>
        <end position="720"/>
    </location>
    <ligand>
        <name>L-glutamate</name>
        <dbReference type="ChEBI" id="CHEBI:29985"/>
    </ligand>
</feature>
<keyword evidence="3 15" id="KW-0813">Transport</keyword>
<evidence type="ECO:0000256" key="2">
    <source>
        <dbReference type="ARBA" id="ARBA00007193"/>
    </source>
</evidence>
<keyword evidence="12" id="KW-1202">Platelet aggregation activating toxin</keyword>